<dbReference type="InterPro" id="IPR035897">
    <property type="entry name" value="Toll_tir_struct_dom_sf"/>
</dbReference>
<dbReference type="OrthoDB" id="6363638at2759"/>
<reference evidence="2 3" key="1">
    <citation type="submission" date="2018-04" db="EMBL/GenBank/DDBJ databases">
        <authorList>
            <person name="Zhang X."/>
            <person name="Yuan J."/>
            <person name="Li F."/>
            <person name="Xiang J."/>
        </authorList>
    </citation>
    <scope>NUCLEOTIDE SEQUENCE [LARGE SCALE GENOMIC DNA]</scope>
    <source>
        <tissue evidence="2">Muscle</tissue>
    </source>
</reference>
<dbReference type="SUPFAM" id="SSF52200">
    <property type="entry name" value="Toll/Interleukin receptor TIR domain"/>
    <property type="match status" value="1"/>
</dbReference>
<dbReference type="Pfam" id="PF13676">
    <property type="entry name" value="TIR_2"/>
    <property type="match status" value="1"/>
</dbReference>
<feature type="domain" description="TIR" evidence="1">
    <location>
        <begin position="153"/>
        <end position="261"/>
    </location>
</feature>
<proteinExistence type="predicted"/>
<accession>A0A423U448</accession>
<dbReference type="Proteomes" id="UP000283509">
    <property type="component" value="Unassembled WGS sequence"/>
</dbReference>
<dbReference type="Gene3D" id="3.40.50.10140">
    <property type="entry name" value="Toll/interleukin-1 receptor homology (TIR) domain"/>
    <property type="match status" value="1"/>
</dbReference>
<keyword evidence="3" id="KW-1185">Reference proteome</keyword>
<protein>
    <recommendedName>
        <fullName evidence="1">TIR domain-containing protein</fullName>
    </recommendedName>
</protein>
<evidence type="ECO:0000313" key="2">
    <source>
        <dbReference type="EMBL" id="ROT83474.1"/>
    </source>
</evidence>
<dbReference type="InterPro" id="IPR000157">
    <property type="entry name" value="TIR_dom"/>
</dbReference>
<reference evidence="2 3" key="2">
    <citation type="submission" date="2019-01" db="EMBL/GenBank/DDBJ databases">
        <title>The decoding of complex shrimp genome reveals the adaptation for benthos swimmer, frequently molting mechanism and breeding impact on genome.</title>
        <authorList>
            <person name="Sun Y."/>
            <person name="Gao Y."/>
            <person name="Yu Y."/>
        </authorList>
    </citation>
    <scope>NUCLEOTIDE SEQUENCE [LARGE SCALE GENOMIC DNA]</scope>
    <source>
        <tissue evidence="2">Muscle</tissue>
    </source>
</reference>
<dbReference type="AlphaFoldDB" id="A0A423U448"/>
<dbReference type="EMBL" id="QCYY01000678">
    <property type="protein sequence ID" value="ROT83474.1"/>
    <property type="molecule type" value="Genomic_DNA"/>
</dbReference>
<evidence type="ECO:0000259" key="1">
    <source>
        <dbReference type="Pfam" id="PF13676"/>
    </source>
</evidence>
<evidence type="ECO:0000313" key="3">
    <source>
        <dbReference type="Proteomes" id="UP000283509"/>
    </source>
</evidence>
<dbReference type="GO" id="GO:0007165">
    <property type="term" value="P:signal transduction"/>
    <property type="evidence" value="ECO:0007669"/>
    <property type="project" value="InterPro"/>
</dbReference>
<comment type="caution">
    <text evidence="2">The sequence shown here is derived from an EMBL/GenBank/DDBJ whole genome shotgun (WGS) entry which is preliminary data.</text>
</comment>
<name>A0A423U448_PENVA</name>
<gene>
    <name evidence="2" type="ORF">C7M84_023344</name>
</gene>
<sequence>MNRTGLHHRQNWLGRKSKTFCRANESLAQPLTSRQSGSSRRTEHVCLSGVGEPGRRAQRIARKEINGRLPMKGLFNWKRLSRPRFRKIAKVLYECALPQNASPDENTEYTCPVLHRVEAAQSYYEERRELCRRLGWRRRECVRYTCQSDYVMVHAAADEHHARLIRRKLESSVSDVVVLGPWSIGLGDQIFDAWERMLRNTTTVLVLVSRALCSERLPAMTSMAAVMGTVMVVPIFLEDIPRGGLPDGLNMLRYRQGVDLYRLGCDASVAELARHTAVATRYARECAALRELLSSRRELSSSRRAAQRLWYSYLP</sequence>
<organism evidence="2 3">
    <name type="scientific">Penaeus vannamei</name>
    <name type="common">Whiteleg shrimp</name>
    <name type="synonym">Litopenaeus vannamei</name>
    <dbReference type="NCBI Taxonomy" id="6689"/>
    <lineage>
        <taxon>Eukaryota</taxon>
        <taxon>Metazoa</taxon>
        <taxon>Ecdysozoa</taxon>
        <taxon>Arthropoda</taxon>
        <taxon>Crustacea</taxon>
        <taxon>Multicrustacea</taxon>
        <taxon>Malacostraca</taxon>
        <taxon>Eumalacostraca</taxon>
        <taxon>Eucarida</taxon>
        <taxon>Decapoda</taxon>
        <taxon>Dendrobranchiata</taxon>
        <taxon>Penaeoidea</taxon>
        <taxon>Penaeidae</taxon>
        <taxon>Penaeus</taxon>
    </lineage>
</organism>